<dbReference type="EMBL" id="STFG01000004">
    <property type="protein sequence ID" value="THU03726.1"/>
    <property type="molecule type" value="Genomic_DNA"/>
</dbReference>
<evidence type="ECO:0000313" key="1">
    <source>
        <dbReference type="EMBL" id="THU03726.1"/>
    </source>
</evidence>
<keyword evidence="2" id="KW-1185">Reference proteome</keyword>
<protein>
    <submittedName>
        <fullName evidence="1">Uncharacterized protein</fullName>
    </submittedName>
</protein>
<evidence type="ECO:0000313" key="2">
    <source>
        <dbReference type="Proteomes" id="UP000308917"/>
    </source>
</evidence>
<organism evidence="1 2">
    <name type="scientific">Lampropedia puyangensis</name>
    <dbReference type="NCBI Taxonomy" id="1330072"/>
    <lineage>
        <taxon>Bacteria</taxon>
        <taxon>Pseudomonadati</taxon>
        <taxon>Pseudomonadota</taxon>
        <taxon>Betaproteobacteria</taxon>
        <taxon>Burkholderiales</taxon>
        <taxon>Comamonadaceae</taxon>
        <taxon>Lampropedia</taxon>
    </lineage>
</organism>
<dbReference type="RefSeq" id="WP_136572836.1">
    <property type="nucleotide sequence ID" value="NZ_STFG01000004.1"/>
</dbReference>
<dbReference type="Proteomes" id="UP000308917">
    <property type="component" value="Unassembled WGS sequence"/>
</dbReference>
<dbReference type="AlphaFoldDB" id="A0A4V4GRU9"/>
<proteinExistence type="predicted"/>
<accession>A0A4V4GRU9</accession>
<reference evidence="1 2" key="1">
    <citation type="journal article" date="2015" name="Antonie Van Leeuwenhoek">
        <title>Lampropedia puyangensis sp. nov., isolated from symptomatic bark of Populus ? euramericana canker and emended description of Lampropedia hyalina (Ehrenberg 1832) Lee et al. 2004.</title>
        <authorList>
            <person name="Li Y."/>
            <person name="Wang T."/>
            <person name="Piao C.G."/>
            <person name="Wang L.F."/>
            <person name="Tian G.Z."/>
            <person name="Zhu T.H."/>
            <person name="Guo M.W."/>
        </authorList>
    </citation>
    <scope>NUCLEOTIDE SEQUENCE [LARGE SCALE GENOMIC DNA]</scope>
    <source>
        <strain evidence="1 2">2-bin</strain>
    </source>
</reference>
<name>A0A4V4GRU9_9BURK</name>
<gene>
    <name evidence="1" type="ORF">E9531_05945</name>
</gene>
<sequence length="96" mass="10663">MQDAAKTAIGLSDRQGFFTQQVLCALRGCVEVVDAFFKIRRKNKTKNTPIIGIVFICNPFLTECAHIPTTQLSLVTLSVHKGRGVAFHMDLQETLL</sequence>
<comment type="caution">
    <text evidence="1">The sequence shown here is derived from an EMBL/GenBank/DDBJ whole genome shotgun (WGS) entry which is preliminary data.</text>
</comment>